<keyword evidence="2" id="KW-1185">Reference proteome</keyword>
<dbReference type="eggNOG" id="ENOG5030N64">
    <property type="taxonomic scope" value="Bacteria"/>
</dbReference>
<dbReference type="STRING" id="1108045.GORHZ_159_00350"/>
<dbReference type="Pfam" id="PF13826">
    <property type="entry name" value="Monooxy_af470-like"/>
    <property type="match status" value="1"/>
</dbReference>
<accession>K6WZT9</accession>
<comment type="caution">
    <text evidence="1">The sequence shown here is derived from an EMBL/GenBank/DDBJ whole genome shotgun (WGS) entry which is preliminary data.</text>
</comment>
<gene>
    <name evidence="1" type="ORF">GORHZ_159_00350</name>
</gene>
<sequence>MIGDRETRQTIWHPEFLVYSGPSGVIDVNGSRLLTRECVTVFRPQIALTARMVCAMARVNPGRWTAEIEGDFVVFIIGARLNSPLKAIRSFADLGGRRGMPYMLKHLIQHPDKGLLGYQNFGLTNVQYWRSFEHLEAFAKDPNDPHSAAWRQYWKRVGNSTRSGIWHETFLVRAGEYEAIYGNMPATGLGRAGRLVPISGSTSARKRLHRKAG</sequence>
<evidence type="ECO:0000313" key="1">
    <source>
        <dbReference type="EMBL" id="GAB92079.1"/>
    </source>
</evidence>
<dbReference type="Proteomes" id="UP000008363">
    <property type="component" value="Unassembled WGS sequence"/>
</dbReference>
<reference evidence="1 2" key="1">
    <citation type="submission" date="2012-08" db="EMBL/GenBank/DDBJ databases">
        <title>Whole genome shotgun sequence of Gordonia rhizosphera NBRC 16068.</title>
        <authorList>
            <person name="Takarada H."/>
            <person name="Isaki S."/>
            <person name="Hosoyama A."/>
            <person name="Tsuchikane K."/>
            <person name="Katsumata H."/>
            <person name="Baba S."/>
            <person name="Ohji S."/>
            <person name="Yamazaki S."/>
            <person name="Fujita N."/>
        </authorList>
    </citation>
    <scope>NUCLEOTIDE SEQUENCE [LARGE SCALE GENOMIC DNA]</scope>
    <source>
        <strain evidence="1 2">NBRC 16068</strain>
    </source>
</reference>
<organism evidence="1 2">
    <name type="scientific">Gordonia rhizosphera NBRC 16068</name>
    <dbReference type="NCBI Taxonomy" id="1108045"/>
    <lineage>
        <taxon>Bacteria</taxon>
        <taxon>Bacillati</taxon>
        <taxon>Actinomycetota</taxon>
        <taxon>Actinomycetes</taxon>
        <taxon>Mycobacteriales</taxon>
        <taxon>Gordoniaceae</taxon>
        <taxon>Gordonia</taxon>
    </lineage>
</organism>
<dbReference type="AlphaFoldDB" id="K6WZT9"/>
<proteinExistence type="predicted"/>
<evidence type="ECO:0000313" key="2">
    <source>
        <dbReference type="Proteomes" id="UP000008363"/>
    </source>
</evidence>
<protein>
    <recommendedName>
        <fullName evidence="3">DUF4188 domain-containing protein</fullName>
    </recommendedName>
</protein>
<evidence type="ECO:0008006" key="3">
    <source>
        <dbReference type="Google" id="ProtNLM"/>
    </source>
</evidence>
<dbReference type="EMBL" id="BAHC01000159">
    <property type="protein sequence ID" value="GAB92079.1"/>
    <property type="molecule type" value="Genomic_DNA"/>
</dbReference>
<name>K6WZT9_9ACTN</name>
<dbReference type="InterPro" id="IPR025444">
    <property type="entry name" value="Monooxy_af470"/>
</dbReference>